<evidence type="ECO:0000313" key="10">
    <source>
        <dbReference type="Proteomes" id="UP000263486"/>
    </source>
</evidence>
<accession>A0ABX9KD53</accession>
<feature type="transmembrane region" description="Helical" evidence="7">
    <location>
        <begin position="94"/>
        <end position="118"/>
    </location>
</feature>
<protein>
    <submittedName>
        <fullName evidence="9">ABC transporter permease subunit</fullName>
    </submittedName>
</protein>
<dbReference type="Pfam" id="PF19300">
    <property type="entry name" value="BPD_transp_1_N"/>
    <property type="match status" value="1"/>
</dbReference>
<comment type="similarity">
    <text evidence="7">Belongs to the binding-protein-dependent transport system permease family.</text>
</comment>
<keyword evidence="6 7" id="KW-0472">Membrane</keyword>
<dbReference type="InterPro" id="IPR000515">
    <property type="entry name" value="MetI-like"/>
</dbReference>
<reference evidence="9 10" key="1">
    <citation type="submission" date="2018-08" db="EMBL/GenBank/DDBJ databases">
        <title>Draft genome sequence of Psychrilyobacter sp. strain SD5 isolated from Black Sea water.</title>
        <authorList>
            <person name="Yadav S."/>
            <person name="Villanueva L."/>
            <person name="Damste J.S.S."/>
        </authorList>
    </citation>
    <scope>NUCLEOTIDE SEQUENCE [LARGE SCALE GENOMIC DNA]</scope>
    <source>
        <strain evidence="9 10">SD5</strain>
    </source>
</reference>
<keyword evidence="5 7" id="KW-1133">Transmembrane helix</keyword>
<feature type="domain" description="ABC transmembrane type-1" evidence="8">
    <location>
        <begin position="94"/>
        <end position="302"/>
    </location>
</feature>
<dbReference type="CDD" id="cd06261">
    <property type="entry name" value="TM_PBP2"/>
    <property type="match status" value="1"/>
</dbReference>
<dbReference type="EMBL" id="QUAJ01000045">
    <property type="protein sequence ID" value="REI39414.1"/>
    <property type="molecule type" value="Genomic_DNA"/>
</dbReference>
<feature type="transmembrane region" description="Helical" evidence="7">
    <location>
        <begin position="233"/>
        <end position="259"/>
    </location>
</feature>
<keyword evidence="4 7" id="KW-0812">Transmembrane</keyword>
<dbReference type="Pfam" id="PF00528">
    <property type="entry name" value="BPD_transp_1"/>
    <property type="match status" value="1"/>
</dbReference>
<evidence type="ECO:0000259" key="8">
    <source>
        <dbReference type="PROSITE" id="PS50928"/>
    </source>
</evidence>
<dbReference type="RefSeq" id="WP_114643650.1">
    <property type="nucleotide sequence ID" value="NZ_JAACIO010000002.1"/>
</dbReference>
<keyword evidence="2 7" id="KW-0813">Transport</keyword>
<feature type="transmembrane region" description="Helical" evidence="7">
    <location>
        <begin position="130"/>
        <end position="161"/>
    </location>
</feature>
<evidence type="ECO:0000256" key="4">
    <source>
        <dbReference type="ARBA" id="ARBA00022692"/>
    </source>
</evidence>
<keyword evidence="3" id="KW-1003">Cell membrane</keyword>
<gene>
    <name evidence="9" type="ORF">DYH56_14835</name>
</gene>
<evidence type="ECO:0000256" key="3">
    <source>
        <dbReference type="ARBA" id="ARBA00022475"/>
    </source>
</evidence>
<feature type="transmembrane region" description="Helical" evidence="7">
    <location>
        <begin position="173"/>
        <end position="193"/>
    </location>
</feature>
<evidence type="ECO:0000256" key="7">
    <source>
        <dbReference type="RuleBase" id="RU363032"/>
    </source>
</evidence>
<evidence type="ECO:0000256" key="2">
    <source>
        <dbReference type="ARBA" id="ARBA00022448"/>
    </source>
</evidence>
<proteinExistence type="inferred from homology"/>
<evidence type="ECO:0000256" key="5">
    <source>
        <dbReference type="ARBA" id="ARBA00022989"/>
    </source>
</evidence>
<dbReference type="SUPFAM" id="SSF161098">
    <property type="entry name" value="MetI-like"/>
    <property type="match status" value="1"/>
</dbReference>
<evidence type="ECO:0000256" key="6">
    <source>
        <dbReference type="ARBA" id="ARBA00023136"/>
    </source>
</evidence>
<dbReference type="PANTHER" id="PTHR43163">
    <property type="entry name" value="DIPEPTIDE TRANSPORT SYSTEM PERMEASE PROTEIN DPPB-RELATED"/>
    <property type="match status" value="1"/>
</dbReference>
<dbReference type="InterPro" id="IPR035906">
    <property type="entry name" value="MetI-like_sf"/>
</dbReference>
<comment type="caution">
    <text evidence="9">The sequence shown here is derived from an EMBL/GenBank/DDBJ whole genome shotgun (WGS) entry which is preliminary data.</text>
</comment>
<dbReference type="InterPro" id="IPR045621">
    <property type="entry name" value="BPD_transp_1_N"/>
</dbReference>
<dbReference type="Proteomes" id="UP000263486">
    <property type="component" value="Unassembled WGS sequence"/>
</dbReference>
<name>A0ABX9KD53_9FUSO</name>
<dbReference type="Gene3D" id="1.10.3720.10">
    <property type="entry name" value="MetI-like"/>
    <property type="match status" value="1"/>
</dbReference>
<evidence type="ECO:0000256" key="1">
    <source>
        <dbReference type="ARBA" id="ARBA00004651"/>
    </source>
</evidence>
<evidence type="ECO:0000313" key="9">
    <source>
        <dbReference type="EMBL" id="REI39414.1"/>
    </source>
</evidence>
<feature type="transmembrane region" description="Helical" evidence="7">
    <location>
        <begin position="279"/>
        <end position="302"/>
    </location>
</feature>
<sequence length="311" mass="34685">MIYFIKRICIMIFTLFLVSVISFSVFQIIPGDPALSKLGIEASQEQIDLLRVKLMLDKPLSTQYIHWAGNILKGDLGESIRFSRPIEELIGERIFVTLSLGVYAILIAVVIGIPIGILNAKYNDTKFGAFLSIFSHIGLAIPEFWLGIIFLIVFGIIFKLFSLKYIPFSEDPISYIRIITLPAFALAISRISVVARHMKNIILEEQEKDYVRTAYSKGLSSNKIYVYHILQNALIPTITIIGMLTAGVLGGAIVVEQVFNLPGIGTLLINGVTTRDIPLVQAIITYIALVVVIINFLIDILYRIVDPRISI</sequence>
<feature type="transmembrane region" description="Helical" evidence="7">
    <location>
        <begin position="7"/>
        <end position="29"/>
    </location>
</feature>
<dbReference type="PANTHER" id="PTHR43163:SF6">
    <property type="entry name" value="DIPEPTIDE TRANSPORT SYSTEM PERMEASE PROTEIN DPPB-RELATED"/>
    <property type="match status" value="1"/>
</dbReference>
<keyword evidence="10" id="KW-1185">Reference proteome</keyword>
<comment type="subcellular location">
    <subcellularLocation>
        <location evidence="1 7">Cell membrane</location>
        <topology evidence="1 7">Multi-pass membrane protein</topology>
    </subcellularLocation>
</comment>
<dbReference type="PROSITE" id="PS50928">
    <property type="entry name" value="ABC_TM1"/>
    <property type="match status" value="1"/>
</dbReference>
<organism evidence="9 10">
    <name type="scientific">Psychrilyobacter piezotolerans</name>
    <dbReference type="NCBI Taxonomy" id="2293438"/>
    <lineage>
        <taxon>Bacteria</taxon>
        <taxon>Fusobacteriati</taxon>
        <taxon>Fusobacteriota</taxon>
        <taxon>Fusobacteriia</taxon>
        <taxon>Fusobacteriales</taxon>
        <taxon>Fusobacteriaceae</taxon>
        <taxon>Psychrilyobacter</taxon>
    </lineage>
</organism>